<evidence type="ECO:0000313" key="2">
    <source>
        <dbReference type="Proteomes" id="UP000546200"/>
    </source>
</evidence>
<evidence type="ECO:0000313" key="1">
    <source>
        <dbReference type="EMBL" id="MBB5714707.1"/>
    </source>
</evidence>
<sequence>MIITFVQAVAVVQAIAPPAPPSPPRPPALYPGVIVSSAGVERVRFPVDLIVRGPEGPLWQGRVWVSNAGPTNLRQSRSEPGDPACLAAGISSFGTQRVNEVNVDLNQFNSPADPARANVTVRWIRPAGQGCAELGSRTVELRQSVSLPAGQTVTLNGDGGLVVELRRR</sequence>
<accession>A0A7W9BCL9</accession>
<keyword evidence="2" id="KW-1185">Reference proteome</keyword>
<dbReference type="EMBL" id="JACIJK010000004">
    <property type="protein sequence ID" value="MBB5714707.1"/>
    <property type="molecule type" value="Genomic_DNA"/>
</dbReference>
<dbReference type="Proteomes" id="UP000546200">
    <property type="component" value="Unassembled WGS sequence"/>
</dbReference>
<reference evidence="1 2" key="1">
    <citation type="submission" date="2020-08" db="EMBL/GenBank/DDBJ databases">
        <title>Genomic Encyclopedia of Type Strains, Phase IV (KMG-IV): sequencing the most valuable type-strain genomes for metagenomic binning, comparative biology and taxonomic classification.</title>
        <authorList>
            <person name="Goeker M."/>
        </authorList>
    </citation>
    <scope>NUCLEOTIDE SEQUENCE [LARGE SCALE GENOMIC DNA]</scope>
    <source>
        <strain evidence="1 2">DSM 100044</strain>
    </source>
</reference>
<comment type="caution">
    <text evidence="1">The sequence shown here is derived from an EMBL/GenBank/DDBJ whole genome shotgun (WGS) entry which is preliminary data.</text>
</comment>
<proteinExistence type="predicted"/>
<protein>
    <submittedName>
        <fullName evidence="1">Uncharacterized protein</fullName>
    </submittedName>
</protein>
<dbReference type="AlphaFoldDB" id="A0A7W9BCL9"/>
<gene>
    <name evidence="1" type="ORF">FHS94_001543</name>
</gene>
<name>A0A7W9BCL9_9SPHN</name>
<organism evidence="1 2">
    <name type="scientific">Sphingomonas aerophila</name>
    <dbReference type="NCBI Taxonomy" id="1344948"/>
    <lineage>
        <taxon>Bacteria</taxon>
        <taxon>Pseudomonadati</taxon>
        <taxon>Pseudomonadota</taxon>
        <taxon>Alphaproteobacteria</taxon>
        <taxon>Sphingomonadales</taxon>
        <taxon>Sphingomonadaceae</taxon>
        <taxon>Sphingomonas</taxon>
    </lineage>
</organism>
<dbReference type="RefSeq" id="WP_184056270.1">
    <property type="nucleotide sequence ID" value="NZ_JACIJK010000004.1"/>
</dbReference>